<protein>
    <submittedName>
        <fullName evidence="1">DUF2334 domain-containing protein</fullName>
    </submittedName>
</protein>
<comment type="caution">
    <text evidence="1">The sequence shown here is derived from an EMBL/GenBank/DDBJ whole genome shotgun (WGS) entry which is preliminary data.</text>
</comment>
<dbReference type="InterPro" id="IPR018763">
    <property type="entry name" value="DUF2334"/>
</dbReference>
<keyword evidence="2" id="KW-1185">Reference proteome</keyword>
<dbReference type="SUPFAM" id="SSF88713">
    <property type="entry name" value="Glycoside hydrolase/deacetylase"/>
    <property type="match status" value="1"/>
</dbReference>
<name>A0ABV7FKT7_9ALTE</name>
<dbReference type="InterPro" id="IPR011330">
    <property type="entry name" value="Glyco_hydro/deAcase_b/a-brl"/>
</dbReference>
<sequence>MQLRKFSLKLLFAISLFYILMVEATAQLPVIIKLDDLKYSDDAKMSKYGVSHSWVSIMLYLKQKDIKASLGVVAMGLENSTPRHRKWVKELIRDGHEIWHHGYSHAKNGKAGEYHGHSFFDQKESFGKALTLIESTYDTIVVSVGTPFNQNDNTFLKVLESYPQIKVCIFIKGQCPNRGMNLKRFGSKLEYKVGEIDAALFSKYLEKNLHRPYLVLQGHPSHWNNKDKNEFKKILDMLIKNNARFITAEEYYLRRK</sequence>
<reference evidence="2" key="1">
    <citation type="journal article" date="2019" name="Int. J. Syst. Evol. Microbiol.">
        <title>The Global Catalogue of Microorganisms (GCM) 10K type strain sequencing project: providing services to taxonomists for standard genome sequencing and annotation.</title>
        <authorList>
            <consortium name="The Broad Institute Genomics Platform"/>
            <consortium name="The Broad Institute Genome Sequencing Center for Infectious Disease"/>
            <person name="Wu L."/>
            <person name="Ma J."/>
        </authorList>
    </citation>
    <scope>NUCLEOTIDE SEQUENCE [LARGE SCALE GENOMIC DNA]</scope>
    <source>
        <strain evidence="2">KCTC 52473</strain>
    </source>
</reference>
<dbReference type="Gene3D" id="3.20.20.370">
    <property type="entry name" value="Glycoside hydrolase/deacetylase"/>
    <property type="match status" value="1"/>
</dbReference>
<organism evidence="1 2">
    <name type="scientific">Agaribacter flavus</name>
    <dbReference type="NCBI Taxonomy" id="1902781"/>
    <lineage>
        <taxon>Bacteria</taxon>
        <taxon>Pseudomonadati</taxon>
        <taxon>Pseudomonadota</taxon>
        <taxon>Gammaproteobacteria</taxon>
        <taxon>Alteromonadales</taxon>
        <taxon>Alteromonadaceae</taxon>
        <taxon>Agaribacter</taxon>
    </lineage>
</organism>
<dbReference type="RefSeq" id="WP_376918155.1">
    <property type="nucleotide sequence ID" value="NZ_JBHRSW010000002.1"/>
</dbReference>
<accession>A0ABV7FKT7</accession>
<evidence type="ECO:0000313" key="2">
    <source>
        <dbReference type="Proteomes" id="UP001595478"/>
    </source>
</evidence>
<proteinExistence type="predicted"/>
<evidence type="ECO:0000313" key="1">
    <source>
        <dbReference type="EMBL" id="MFC3120009.1"/>
    </source>
</evidence>
<dbReference type="EMBL" id="JBHRSW010000002">
    <property type="protein sequence ID" value="MFC3120009.1"/>
    <property type="molecule type" value="Genomic_DNA"/>
</dbReference>
<dbReference type="Proteomes" id="UP001595478">
    <property type="component" value="Unassembled WGS sequence"/>
</dbReference>
<gene>
    <name evidence="1" type="ORF">ACFOHL_00065</name>
</gene>
<dbReference type="Pfam" id="PF10096">
    <property type="entry name" value="DUF2334"/>
    <property type="match status" value="1"/>
</dbReference>